<dbReference type="RefSeq" id="WP_126276136.1">
    <property type="nucleotide sequence ID" value="NZ_CP034463.1"/>
</dbReference>
<evidence type="ECO:0008006" key="4">
    <source>
        <dbReference type="Google" id="ProtNLM"/>
    </source>
</evidence>
<accession>A0A3Q9C5N7</accession>
<dbReference type="AlphaFoldDB" id="A0A3Q9C5N7"/>
<feature type="signal peptide" evidence="1">
    <location>
        <begin position="1"/>
        <end position="27"/>
    </location>
</feature>
<evidence type="ECO:0000313" key="2">
    <source>
        <dbReference type="EMBL" id="AZP22333.1"/>
    </source>
</evidence>
<reference evidence="2 3" key="1">
    <citation type="submission" date="2018-12" db="EMBL/GenBank/DDBJ databases">
        <authorList>
            <person name="Li K."/>
        </authorList>
    </citation>
    <scope>NUCLEOTIDE SEQUENCE [LARGE SCALE GENOMIC DNA]</scope>
    <source>
        <strain evidence="3">CR22</strain>
    </source>
</reference>
<keyword evidence="1" id="KW-0732">Signal</keyword>
<feature type="chain" id="PRO_5018641078" description="Secreted protein" evidence="1">
    <location>
        <begin position="28"/>
        <end position="145"/>
    </location>
</feature>
<evidence type="ECO:0000256" key="1">
    <source>
        <dbReference type="SAM" id="SignalP"/>
    </source>
</evidence>
<keyword evidence="3" id="KW-1185">Reference proteome</keyword>
<proteinExistence type="predicted"/>
<sequence length="145" mass="14919">MQTRLAAALGTVVLTAGTLLGVPAAGAQTSAYPTTAYARVAVGNTWTQGTITWYNRSVAVVGTHKSVSAAGPAYCRRTWAYTYDSAGAKLGSAGSYASDTACGTTKDFSSFDVLADVPGGAASVRVCLDDGNLQDLLCSPPYRRP</sequence>
<dbReference type="Proteomes" id="UP000280197">
    <property type="component" value="Chromosome"/>
</dbReference>
<dbReference type="KEGG" id="saqu:EJC51_43360"/>
<protein>
    <recommendedName>
        <fullName evidence="4">Secreted protein</fullName>
    </recommendedName>
</protein>
<name>A0A3Q9C5N7_9ACTN</name>
<organism evidence="2 3">
    <name type="scientific">Streptomyces aquilus</name>
    <dbReference type="NCBI Taxonomy" id="2548456"/>
    <lineage>
        <taxon>Bacteria</taxon>
        <taxon>Bacillati</taxon>
        <taxon>Actinomycetota</taxon>
        <taxon>Actinomycetes</taxon>
        <taxon>Kitasatosporales</taxon>
        <taxon>Streptomycetaceae</taxon>
        <taxon>Streptomyces</taxon>
    </lineage>
</organism>
<evidence type="ECO:0000313" key="3">
    <source>
        <dbReference type="Proteomes" id="UP000280197"/>
    </source>
</evidence>
<gene>
    <name evidence="2" type="ORF">EJC51_43360</name>
</gene>
<dbReference type="EMBL" id="CP034463">
    <property type="protein sequence ID" value="AZP22333.1"/>
    <property type="molecule type" value="Genomic_DNA"/>
</dbReference>